<dbReference type="NCBIfam" id="TIGR01040">
    <property type="entry name" value="V-ATPase_V1_B"/>
    <property type="match status" value="1"/>
</dbReference>
<dbReference type="GO" id="GO:0046034">
    <property type="term" value="P:ATP metabolic process"/>
    <property type="evidence" value="ECO:0007669"/>
    <property type="project" value="InterPro"/>
</dbReference>
<dbReference type="NCBIfam" id="NF003235">
    <property type="entry name" value="PRK04196.1"/>
    <property type="match status" value="1"/>
</dbReference>
<evidence type="ECO:0000256" key="1">
    <source>
        <dbReference type="ARBA" id="ARBA00008936"/>
    </source>
</evidence>
<feature type="compositionally biased region" description="Polar residues" evidence="6">
    <location>
        <begin position="49"/>
        <end position="66"/>
    </location>
</feature>
<reference evidence="10" key="2">
    <citation type="submission" date="2025-08" db="UniProtKB">
        <authorList>
            <consortium name="Ensembl"/>
        </authorList>
    </citation>
    <scope>IDENTIFICATION</scope>
</reference>
<evidence type="ECO:0000256" key="6">
    <source>
        <dbReference type="SAM" id="MobiDB-lite"/>
    </source>
</evidence>
<dbReference type="HAMAP" id="MF_00310">
    <property type="entry name" value="ATP_synth_B_arch"/>
    <property type="match status" value="1"/>
</dbReference>
<comment type="function">
    <text evidence="5">Non-catalytic subunit of the V1 complex of vacuolar(H+)-ATPase (V-ATPase), a multisubunit enzyme composed of a peripheral complex (V1) that hydrolyzes ATP and a membrane integral complex (V0) that translocates protons. V-ATPase is responsible for acidifying and maintaining the pH of intracellular compartments and in some cell types, is targeted to the plasma membrane, where it is responsible for acidifying the extracellular environment.</text>
</comment>
<organism evidence="10 11">
    <name type="scientific">Geospiza parvula</name>
    <name type="common">Small tree-finch</name>
    <name type="synonym">Camarhynchus parvulus</name>
    <dbReference type="NCBI Taxonomy" id="87175"/>
    <lineage>
        <taxon>Eukaryota</taxon>
        <taxon>Metazoa</taxon>
        <taxon>Chordata</taxon>
        <taxon>Craniata</taxon>
        <taxon>Vertebrata</taxon>
        <taxon>Euteleostomi</taxon>
        <taxon>Archelosauria</taxon>
        <taxon>Archosauria</taxon>
        <taxon>Dinosauria</taxon>
        <taxon>Saurischia</taxon>
        <taxon>Theropoda</taxon>
        <taxon>Coelurosauria</taxon>
        <taxon>Aves</taxon>
        <taxon>Neognathae</taxon>
        <taxon>Neoaves</taxon>
        <taxon>Telluraves</taxon>
        <taxon>Australaves</taxon>
        <taxon>Passeriformes</taxon>
        <taxon>Thraupidae</taxon>
        <taxon>Camarhynchus</taxon>
    </lineage>
</organism>
<dbReference type="FunFam" id="3.40.50.12240:FF:000001">
    <property type="entry name" value="V-type proton ATPase subunit B, brain"/>
    <property type="match status" value="1"/>
</dbReference>
<dbReference type="GO" id="GO:0033180">
    <property type="term" value="C:proton-transporting V-type ATPase, V1 domain"/>
    <property type="evidence" value="ECO:0007669"/>
    <property type="project" value="InterPro"/>
</dbReference>
<dbReference type="PANTHER" id="PTHR43389">
    <property type="entry name" value="V-TYPE PROTON ATPASE SUBUNIT B"/>
    <property type="match status" value="1"/>
</dbReference>
<feature type="region of interest" description="Disordered" evidence="6">
    <location>
        <begin position="30"/>
        <end position="88"/>
    </location>
</feature>
<dbReference type="PIRSF" id="PIRSF039114">
    <property type="entry name" value="V-ATPsynth_beta/V-ATPase_B"/>
    <property type="match status" value="1"/>
</dbReference>
<dbReference type="CDD" id="cd18112">
    <property type="entry name" value="ATP-synt_V_A-type_beta_C"/>
    <property type="match status" value="1"/>
</dbReference>
<feature type="domain" description="ATPase F1/V1/A1 complex alpha/beta subunit nucleotide-binding" evidence="7">
    <location>
        <begin position="203"/>
        <end position="429"/>
    </location>
</feature>
<dbReference type="SUPFAM" id="SSF52540">
    <property type="entry name" value="P-loop containing nucleoside triphosphate hydrolases"/>
    <property type="match status" value="1"/>
</dbReference>
<feature type="domain" description="ATP synthase A/B type C-terminal" evidence="9">
    <location>
        <begin position="435"/>
        <end position="534"/>
    </location>
</feature>
<evidence type="ECO:0000313" key="10">
    <source>
        <dbReference type="Ensembl" id="ENSCPVP00000017679.2"/>
    </source>
</evidence>
<dbReference type="PANTHER" id="PTHR43389:SF1">
    <property type="entry name" value="V-TYPE PROTON ATPASE SUBUNIT B, KIDNEY ISOFORM"/>
    <property type="match status" value="1"/>
</dbReference>
<accession>A0A8U8ANK4</accession>
<dbReference type="CDD" id="cd18118">
    <property type="entry name" value="ATP-synt_V_A-type_beta_N"/>
    <property type="match status" value="1"/>
</dbReference>
<dbReference type="Gene3D" id="3.40.50.12240">
    <property type="match status" value="1"/>
</dbReference>
<evidence type="ECO:0000259" key="8">
    <source>
        <dbReference type="Pfam" id="PF02874"/>
    </source>
</evidence>
<keyword evidence="11" id="KW-1185">Reference proteome</keyword>
<dbReference type="Ensembl" id="ENSCPVT00000018464.2">
    <property type="protein sequence ID" value="ENSCPVP00000017679.2"/>
    <property type="gene ID" value="ENSCPVG00000012921.2"/>
</dbReference>
<reference evidence="10" key="1">
    <citation type="submission" date="2020-02" db="EMBL/GenBank/DDBJ databases">
        <authorList>
            <person name="Enbody D E."/>
            <person name="Pettersson E M."/>
        </authorList>
    </citation>
    <scope>NUCLEOTIDE SEQUENCE [LARGE SCALE GENOMIC DNA]</scope>
</reference>
<comment type="similarity">
    <text evidence="1 5">Belongs to the ATPase alpha/beta chains family.</text>
</comment>
<dbReference type="InterPro" id="IPR000194">
    <property type="entry name" value="ATPase_F1/V1/A1_a/bsu_nucl-bd"/>
</dbReference>
<dbReference type="InterPro" id="IPR055190">
    <property type="entry name" value="ATP-synt_VA_C"/>
</dbReference>
<evidence type="ECO:0000256" key="2">
    <source>
        <dbReference type="ARBA" id="ARBA00022448"/>
    </source>
</evidence>
<evidence type="ECO:0000259" key="9">
    <source>
        <dbReference type="Pfam" id="PF22919"/>
    </source>
</evidence>
<evidence type="ECO:0000256" key="4">
    <source>
        <dbReference type="ARBA" id="ARBA00023065"/>
    </source>
</evidence>
<dbReference type="Pfam" id="PF00006">
    <property type="entry name" value="ATP-synt_ab"/>
    <property type="match status" value="1"/>
</dbReference>
<dbReference type="Proteomes" id="UP000694382">
    <property type="component" value="Chromosome 4"/>
</dbReference>
<dbReference type="InterPro" id="IPR020003">
    <property type="entry name" value="ATPase_a/bsu_AS"/>
</dbReference>
<feature type="domain" description="ATPase F1/V1/A1 complex alpha/beta subunit N-terminal" evidence="8">
    <location>
        <begin position="95"/>
        <end position="145"/>
    </location>
</feature>
<dbReference type="AlphaFoldDB" id="A0A8C3QC18"/>
<protein>
    <recommendedName>
        <fullName evidence="5">Vacuolar proton pump subunit B</fullName>
        <shortName evidence="5">V-ATPase subunit B</shortName>
    </recommendedName>
    <alternativeName>
        <fullName evidence="5">Vacuolar proton pump subunit B</fullName>
    </alternativeName>
</protein>
<name>A0A8C3QC18_GEOPR</name>
<dbReference type="Pfam" id="PF22919">
    <property type="entry name" value="ATP-synt_VA_C"/>
    <property type="match status" value="1"/>
</dbReference>
<sequence>MSATRASWGHLCPGGGGTLVALAVTAFGVTSSGRENPPDIGETEARSGATAQGQLQDGTVTGTGSATPLPPGGRAEGTEGTPPPRLPVSLSPQFAQYAEIVNFTLPNGTTRSGQVLEVMGAKAIVQVFEGTSGIDAKATTCEFTGDILRTPVSEDMLGEPVFNGSAKPIDSGPPVMAEDFLDINGQPINPHGRIYPEEMIQTGISPIDVMNSIARGQKIPIFSAAGLPHNEIAAQICRQAGLVKKSKDVVDFHEDNFAIVFAAMGVNMETARFFKSDFEQNGSMENVCLFLNLANDPTIERIITPRLALTTAEFLAYQCEKHVLVILTDMSSYAEALREVSAAREEVPGRRGFPGYMYTDLATIYERAGRVEGRNGSITQIPILTMPNDDITHPIPDLTGFITEGQIYVDRQLHNRQIYPPINVLPSLSRLMKSAIGEGMTRKDHGDVSNQLYACYAIGKDVQAMKAVVGEEALSADDLLYLEFLHKFEKHFISQGPYENRSIFESLDIGWQLLRIFPKQLLKRIPENILAEFYPREAKAPEQGTAL</sequence>
<proteinExistence type="inferred from homology"/>
<dbReference type="InterPro" id="IPR004100">
    <property type="entry name" value="ATPase_F1/V1/A1_a/bsu_N"/>
</dbReference>
<evidence type="ECO:0000259" key="7">
    <source>
        <dbReference type="Pfam" id="PF00006"/>
    </source>
</evidence>
<keyword evidence="2 5" id="KW-0813">Transport</keyword>
<comment type="subunit">
    <text evidence="5">V-ATPase is a heteromultimeric enzyme made up of two complexes: the ATP-hydrolytic V1 complex and the proton translocation V0 complex. The V1 complex consists of three catalytic AB heterodimers that form a heterohexamer, three peripheral stalks each consisting of EG heterodimers, one central rotor including subunits D and F, and the regulatory subunits C and H. The proton translocation complex V0 consists of the proton transport subunit a, a ring of proteolipid subunits c9c'', rotary subunit d, subunits e and f, and the accessory subunits.</text>
</comment>
<evidence type="ECO:0000256" key="3">
    <source>
        <dbReference type="ARBA" id="ARBA00022781"/>
    </source>
</evidence>
<keyword evidence="3 5" id="KW-0375">Hydrogen ion transport</keyword>
<evidence type="ECO:0000256" key="5">
    <source>
        <dbReference type="RuleBase" id="RU366021"/>
    </source>
</evidence>
<keyword evidence="4 5" id="KW-0406">Ion transport</keyword>
<dbReference type="GO" id="GO:0005524">
    <property type="term" value="F:ATP binding"/>
    <property type="evidence" value="ECO:0007669"/>
    <property type="project" value="InterPro"/>
</dbReference>
<reference evidence="10" key="3">
    <citation type="submission" date="2025-09" db="UniProtKB">
        <authorList>
            <consortium name="Ensembl"/>
        </authorList>
    </citation>
    <scope>IDENTIFICATION</scope>
</reference>
<accession>A0A8C3QC18</accession>
<dbReference type="Pfam" id="PF02874">
    <property type="entry name" value="ATP-synt_ab_N"/>
    <property type="match status" value="1"/>
</dbReference>
<dbReference type="InterPro" id="IPR005723">
    <property type="entry name" value="ATPase_V1-cplx_bsu"/>
</dbReference>
<dbReference type="GO" id="GO:0007035">
    <property type="term" value="P:vacuolar acidification"/>
    <property type="evidence" value="ECO:0007669"/>
    <property type="project" value="TreeGrafter"/>
</dbReference>
<dbReference type="CDD" id="cd01135">
    <property type="entry name" value="V_A-ATPase_B"/>
    <property type="match status" value="1"/>
</dbReference>
<dbReference type="GO" id="GO:0046961">
    <property type="term" value="F:proton-transporting ATPase activity, rotational mechanism"/>
    <property type="evidence" value="ECO:0007669"/>
    <property type="project" value="InterPro"/>
</dbReference>
<dbReference type="PROSITE" id="PS00152">
    <property type="entry name" value="ATPASE_ALPHA_BETA"/>
    <property type="match status" value="1"/>
</dbReference>
<dbReference type="InterPro" id="IPR027417">
    <property type="entry name" value="P-loop_NTPase"/>
</dbReference>
<evidence type="ECO:0000313" key="11">
    <source>
        <dbReference type="Proteomes" id="UP000694382"/>
    </source>
</evidence>
<dbReference type="InterPro" id="IPR022879">
    <property type="entry name" value="V-ATPase_su_B/beta"/>
</dbReference>